<keyword evidence="8 9" id="KW-0472">Membrane</keyword>
<dbReference type="PROSITE" id="PS50929">
    <property type="entry name" value="ABC_TM1F"/>
    <property type="match status" value="1"/>
</dbReference>
<dbReference type="SMART" id="SM00382">
    <property type="entry name" value="AAA"/>
    <property type="match status" value="1"/>
</dbReference>
<dbReference type="CDD" id="cd03225">
    <property type="entry name" value="ABC_cobalt_CbiO_domain1"/>
    <property type="match status" value="1"/>
</dbReference>
<organism evidence="12 13">
    <name type="scientific">Aestuariivirga litoralis</name>
    <dbReference type="NCBI Taxonomy" id="2650924"/>
    <lineage>
        <taxon>Bacteria</taxon>
        <taxon>Pseudomonadati</taxon>
        <taxon>Pseudomonadota</taxon>
        <taxon>Alphaproteobacteria</taxon>
        <taxon>Hyphomicrobiales</taxon>
        <taxon>Aestuariivirgaceae</taxon>
        <taxon>Aestuariivirga</taxon>
    </lineage>
</organism>
<dbReference type="InterPro" id="IPR036640">
    <property type="entry name" value="ABC1_TM_sf"/>
</dbReference>
<dbReference type="Gene3D" id="3.40.50.300">
    <property type="entry name" value="P-loop containing nucleotide triphosphate hydrolases"/>
    <property type="match status" value="1"/>
</dbReference>
<dbReference type="InterPro" id="IPR011527">
    <property type="entry name" value="ABC1_TM_dom"/>
</dbReference>
<keyword evidence="6" id="KW-0067">ATP-binding</keyword>
<evidence type="ECO:0000256" key="8">
    <source>
        <dbReference type="ARBA" id="ARBA00023136"/>
    </source>
</evidence>
<dbReference type="GO" id="GO:0016887">
    <property type="term" value="F:ATP hydrolysis activity"/>
    <property type="evidence" value="ECO:0007669"/>
    <property type="project" value="InterPro"/>
</dbReference>
<dbReference type="Gene3D" id="1.20.1560.10">
    <property type="entry name" value="ABC transporter type 1, transmembrane domain"/>
    <property type="match status" value="1"/>
</dbReference>
<evidence type="ECO:0000256" key="6">
    <source>
        <dbReference type="ARBA" id="ARBA00022840"/>
    </source>
</evidence>
<evidence type="ECO:0000256" key="7">
    <source>
        <dbReference type="ARBA" id="ARBA00022989"/>
    </source>
</evidence>
<feature type="transmembrane region" description="Helical" evidence="9">
    <location>
        <begin position="236"/>
        <end position="257"/>
    </location>
</feature>
<dbReference type="Pfam" id="PF00005">
    <property type="entry name" value="ABC_tran"/>
    <property type="match status" value="1"/>
</dbReference>
<feature type="domain" description="ABC transmembrane type-1" evidence="11">
    <location>
        <begin position="30"/>
        <end position="290"/>
    </location>
</feature>
<evidence type="ECO:0000313" key="13">
    <source>
        <dbReference type="Proteomes" id="UP000248795"/>
    </source>
</evidence>
<dbReference type="InterPro" id="IPR039421">
    <property type="entry name" value="Type_1_exporter"/>
</dbReference>
<dbReference type="InterPro" id="IPR003439">
    <property type="entry name" value="ABC_transporter-like_ATP-bd"/>
</dbReference>
<accession>A0A2W2AXI2</accession>
<dbReference type="PROSITE" id="PS00211">
    <property type="entry name" value="ABC_TRANSPORTER_1"/>
    <property type="match status" value="1"/>
</dbReference>
<comment type="similarity">
    <text evidence="2">Belongs to the ABC transporter superfamily.</text>
</comment>
<keyword evidence="5" id="KW-0547">Nucleotide-binding</keyword>
<keyword evidence="7 9" id="KW-1133">Transmembrane helix</keyword>
<evidence type="ECO:0000256" key="5">
    <source>
        <dbReference type="ARBA" id="ARBA00022741"/>
    </source>
</evidence>
<reference evidence="13" key="1">
    <citation type="submission" date="2018-06" db="EMBL/GenBank/DDBJ databases">
        <title>Aestuariibacter litoralis strain KCTC 52945T.</title>
        <authorList>
            <person name="Li X."/>
            <person name="Salam N."/>
            <person name="Li J.-L."/>
            <person name="Chen Y.-M."/>
            <person name="Yang Z.-W."/>
            <person name="Zhang L.-Y."/>
            <person name="Han M.-X."/>
            <person name="Xiao M."/>
            <person name="Li W.-J."/>
        </authorList>
    </citation>
    <scope>NUCLEOTIDE SEQUENCE [LARGE SCALE GENOMIC DNA]</scope>
    <source>
        <strain evidence="13">KCTC 52945</strain>
    </source>
</reference>
<dbReference type="GO" id="GO:0015421">
    <property type="term" value="F:ABC-type oligopeptide transporter activity"/>
    <property type="evidence" value="ECO:0007669"/>
    <property type="project" value="TreeGrafter"/>
</dbReference>
<dbReference type="GO" id="GO:0005524">
    <property type="term" value="F:ATP binding"/>
    <property type="evidence" value="ECO:0007669"/>
    <property type="project" value="UniProtKB-KW"/>
</dbReference>
<evidence type="ECO:0000256" key="4">
    <source>
        <dbReference type="ARBA" id="ARBA00022692"/>
    </source>
</evidence>
<comment type="caution">
    <text evidence="12">The sequence shown here is derived from an EMBL/GenBank/DDBJ whole genome shotgun (WGS) entry which is preliminary data.</text>
</comment>
<dbReference type="InterPro" id="IPR027417">
    <property type="entry name" value="P-loop_NTPase"/>
</dbReference>
<evidence type="ECO:0000313" key="12">
    <source>
        <dbReference type="EMBL" id="PZF77330.1"/>
    </source>
</evidence>
<dbReference type="PANTHER" id="PTHR43394:SF1">
    <property type="entry name" value="ATP-BINDING CASSETTE SUB-FAMILY B MEMBER 10, MITOCHONDRIAL"/>
    <property type="match status" value="1"/>
</dbReference>
<evidence type="ECO:0000256" key="2">
    <source>
        <dbReference type="ARBA" id="ARBA00005417"/>
    </source>
</evidence>
<dbReference type="Pfam" id="PF00664">
    <property type="entry name" value="ABC_membrane"/>
    <property type="match status" value="1"/>
</dbReference>
<sequence length="549" mass="61399">MLKFLWAHAPQRLKYLVMALALIAGLSRDWVMMVVNKAAAAPVDQTISYWLPMFTVTFITVIASTFLYQVLVTVVTTQVVNNVRLKLIGGLLNVQPSFIDRREHGAIYHILTTDVSGVAGFTSTFLNLMPAVIFLSIAIPQVFYYSAIAGFFAVLVMVGGALSYHLQQKTMAKLNDDARALEVAYFERVSEMLRGFRELRLHQGRRKSFSGDLSRVLERLRQLLIKVNRIYETGESAVHGLKFLLLAGIVFLVPYLVRTDSVVTFQLLTLVLFSLTPFEQIVTSYPSVIGTLVSFLRIDDLSRELEDVERAIDKPSQYPAVEKAPAFSRITLKGVEARYDSREASSFTLGPINFELKRGEVVFLVGSNGSGKTTFMNVLTGLLEPTAGSIALDGKELAPEDMDFYRAQFSAIFTQFHVFRQLYGIEGIAREKAEAVLKAVHLYGATDIQNDAFTRIDLSAGQRRRLALAVALIEDRNVLVLDEFVADQDPDRRTYFFRKMLPALKARGKTLVVSTHDLAWLDCCDRVFSFENGQMTELPRTPSVEAAAS</sequence>
<dbReference type="InterPro" id="IPR017871">
    <property type="entry name" value="ABC_transporter-like_CS"/>
</dbReference>
<evidence type="ECO:0000256" key="1">
    <source>
        <dbReference type="ARBA" id="ARBA00004651"/>
    </source>
</evidence>
<gene>
    <name evidence="12" type="ORF">DK847_08390</name>
</gene>
<dbReference type="Proteomes" id="UP000248795">
    <property type="component" value="Unassembled WGS sequence"/>
</dbReference>
<keyword evidence="4 9" id="KW-0812">Transmembrane</keyword>
<dbReference type="PANTHER" id="PTHR43394">
    <property type="entry name" value="ATP-DEPENDENT PERMEASE MDL1, MITOCHONDRIAL"/>
    <property type="match status" value="1"/>
</dbReference>
<feature type="transmembrane region" description="Helical" evidence="9">
    <location>
        <begin position="118"/>
        <end position="137"/>
    </location>
</feature>
<protein>
    <recommendedName>
        <fullName evidence="14">Cyclic peptide export ABC transporter</fullName>
    </recommendedName>
</protein>
<dbReference type="SUPFAM" id="SSF52540">
    <property type="entry name" value="P-loop containing nucleoside triphosphate hydrolases"/>
    <property type="match status" value="1"/>
</dbReference>
<evidence type="ECO:0000259" key="11">
    <source>
        <dbReference type="PROSITE" id="PS50929"/>
    </source>
</evidence>
<dbReference type="PROSITE" id="PS50893">
    <property type="entry name" value="ABC_TRANSPORTER_2"/>
    <property type="match status" value="1"/>
</dbReference>
<dbReference type="AlphaFoldDB" id="A0A2W2AXI2"/>
<evidence type="ECO:0008006" key="14">
    <source>
        <dbReference type="Google" id="ProtNLM"/>
    </source>
</evidence>
<keyword evidence="3" id="KW-0813">Transport</keyword>
<evidence type="ECO:0000259" key="10">
    <source>
        <dbReference type="PROSITE" id="PS50893"/>
    </source>
</evidence>
<dbReference type="InterPro" id="IPR003593">
    <property type="entry name" value="AAA+_ATPase"/>
</dbReference>
<name>A0A2W2AXI2_9HYPH</name>
<feature type="transmembrane region" description="Helical" evidence="9">
    <location>
        <begin position="143"/>
        <end position="164"/>
    </location>
</feature>
<proteinExistence type="inferred from homology"/>
<keyword evidence="13" id="KW-1185">Reference proteome</keyword>
<dbReference type="SUPFAM" id="SSF90123">
    <property type="entry name" value="ABC transporter transmembrane region"/>
    <property type="match status" value="1"/>
</dbReference>
<dbReference type="GO" id="GO:0005886">
    <property type="term" value="C:plasma membrane"/>
    <property type="evidence" value="ECO:0007669"/>
    <property type="project" value="UniProtKB-SubCell"/>
</dbReference>
<comment type="subcellular location">
    <subcellularLocation>
        <location evidence="1">Cell membrane</location>
        <topology evidence="1">Multi-pass membrane protein</topology>
    </subcellularLocation>
</comment>
<dbReference type="EMBL" id="QKVK01000003">
    <property type="protein sequence ID" value="PZF77330.1"/>
    <property type="molecule type" value="Genomic_DNA"/>
</dbReference>
<dbReference type="InterPro" id="IPR015856">
    <property type="entry name" value="ABC_transpr_CbiO/EcfA_su"/>
</dbReference>
<dbReference type="RefSeq" id="WP_111197702.1">
    <property type="nucleotide sequence ID" value="NZ_QKVK01000003.1"/>
</dbReference>
<feature type="transmembrane region" description="Helical" evidence="9">
    <location>
        <begin position="50"/>
        <end position="76"/>
    </location>
</feature>
<feature type="domain" description="ABC transporter" evidence="10">
    <location>
        <begin position="330"/>
        <end position="548"/>
    </location>
</feature>
<evidence type="ECO:0000256" key="3">
    <source>
        <dbReference type="ARBA" id="ARBA00022448"/>
    </source>
</evidence>
<evidence type="ECO:0000256" key="9">
    <source>
        <dbReference type="SAM" id="Phobius"/>
    </source>
</evidence>